<evidence type="ECO:0000313" key="4">
    <source>
        <dbReference type="Proteomes" id="UP000785679"/>
    </source>
</evidence>
<feature type="compositionally biased region" description="Basic and acidic residues" evidence="1">
    <location>
        <begin position="155"/>
        <end position="173"/>
    </location>
</feature>
<name>A0A8J8TAA8_HALGN</name>
<dbReference type="EMBL" id="RRYP01000634">
    <property type="protein sequence ID" value="TNV87093.1"/>
    <property type="molecule type" value="Genomic_DNA"/>
</dbReference>
<gene>
    <name evidence="3" type="ORF">FGO68_gene10708</name>
</gene>
<keyword evidence="2" id="KW-0472">Membrane</keyword>
<reference evidence="3" key="1">
    <citation type="submission" date="2019-06" db="EMBL/GenBank/DDBJ databases">
        <authorList>
            <person name="Zheng W."/>
        </authorList>
    </citation>
    <scope>NUCLEOTIDE SEQUENCE</scope>
    <source>
        <strain evidence="3">QDHG01</strain>
    </source>
</reference>
<keyword evidence="4" id="KW-1185">Reference proteome</keyword>
<dbReference type="Proteomes" id="UP000785679">
    <property type="component" value="Unassembled WGS sequence"/>
</dbReference>
<feature type="compositionally biased region" description="Polar residues" evidence="1">
    <location>
        <begin position="118"/>
        <end position="127"/>
    </location>
</feature>
<feature type="transmembrane region" description="Helical" evidence="2">
    <location>
        <begin position="6"/>
        <end position="24"/>
    </location>
</feature>
<evidence type="ECO:0000313" key="3">
    <source>
        <dbReference type="EMBL" id="TNV87093.1"/>
    </source>
</evidence>
<dbReference type="AlphaFoldDB" id="A0A8J8TAA8"/>
<organism evidence="3 4">
    <name type="scientific">Halteria grandinella</name>
    <dbReference type="NCBI Taxonomy" id="5974"/>
    <lineage>
        <taxon>Eukaryota</taxon>
        <taxon>Sar</taxon>
        <taxon>Alveolata</taxon>
        <taxon>Ciliophora</taxon>
        <taxon>Intramacronucleata</taxon>
        <taxon>Spirotrichea</taxon>
        <taxon>Stichotrichia</taxon>
        <taxon>Sporadotrichida</taxon>
        <taxon>Halteriidae</taxon>
        <taxon>Halteria</taxon>
    </lineage>
</organism>
<feature type="region of interest" description="Disordered" evidence="1">
    <location>
        <begin position="116"/>
        <end position="173"/>
    </location>
</feature>
<feature type="transmembrane region" description="Helical" evidence="2">
    <location>
        <begin position="36"/>
        <end position="56"/>
    </location>
</feature>
<accession>A0A8J8TAA8</accession>
<feature type="transmembrane region" description="Helical" evidence="2">
    <location>
        <begin position="62"/>
        <end position="86"/>
    </location>
</feature>
<evidence type="ECO:0000256" key="1">
    <source>
        <dbReference type="SAM" id="MobiDB-lite"/>
    </source>
</evidence>
<keyword evidence="2" id="KW-0812">Transmembrane</keyword>
<protein>
    <submittedName>
        <fullName evidence="3">Uncharacterized protein</fullName>
    </submittedName>
</protein>
<comment type="caution">
    <text evidence="3">The sequence shown here is derived from an EMBL/GenBank/DDBJ whole genome shotgun (WGS) entry which is preliminary data.</text>
</comment>
<sequence>MRNHASYQILTLIIISMIFLVLQLHARPFKENVEIALFNECSVAIYLYILLCLVYCESQDVRYFVSYFLLGIIFIALLVNLTLLIAKVKHFISKTKHTTNWLKKICIRRSLARKSPQLPENNPLSQLQERDLNNKDAQEHSKPELPERIASPDINRYDDAVRDEPTQNPEIEREQILEKNYCIDEDQVFQRVVSK</sequence>
<proteinExistence type="predicted"/>
<feature type="compositionally biased region" description="Basic and acidic residues" evidence="1">
    <location>
        <begin position="128"/>
        <end position="147"/>
    </location>
</feature>
<evidence type="ECO:0000256" key="2">
    <source>
        <dbReference type="SAM" id="Phobius"/>
    </source>
</evidence>
<keyword evidence="2" id="KW-1133">Transmembrane helix</keyword>